<dbReference type="InterPro" id="IPR003356">
    <property type="entry name" value="DNA_methylase_A-5"/>
</dbReference>
<name>A0A386H576_9CLOT</name>
<evidence type="ECO:0000259" key="8">
    <source>
        <dbReference type="Pfam" id="PF02384"/>
    </source>
</evidence>
<dbReference type="AlphaFoldDB" id="A0A386H576"/>
<dbReference type="KEGG" id="cfer:D4Z93_09840"/>
<dbReference type="GO" id="GO:0003677">
    <property type="term" value="F:DNA binding"/>
    <property type="evidence" value="ECO:0007669"/>
    <property type="project" value="InterPro"/>
</dbReference>
<evidence type="ECO:0000313" key="10">
    <source>
        <dbReference type="EMBL" id="AYD40810.1"/>
    </source>
</evidence>
<gene>
    <name evidence="10" type="ORF">D4Z93_09840</name>
</gene>
<dbReference type="InterPro" id="IPR029063">
    <property type="entry name" value="SAM-dependent_MTases_sf"/>
</dbReference>
<dbReference type="GO" id="GO:0009307">
    <property type="term" value="P:DNA restriction-modification system"/>
    <property type="evidence" value="ECO:0007669"/>
    <property type="project" value="UniProtKB-KW"/>
</dbReference>
<sequence length="516" mass="58938">MAQTNDGSLDFAAKLWSTCDRLRNNMESAEYKHIVLGLIFLKYISDSFEDRHKELGEMVKDPNNHEYYCTDEEERIEISEDKDEYTSQNIFYVPEEARFSYILKNATQSDIGKIIDNAMELIEKENPKQLKGVLNKVYTRAPLDSHTLGEIVKTIGSIELYNKNDEMDILGRVYEYFLGKFAQQEGKGGGEFFTPDSVVRLLVEMIEPLNGRVYDGCCGSGGMFVQSMKFLQAHKGQRKNISIYGQESNPTTLKLCKMNLAIRGLSGDIRYGNTYIDDQFKDLRAQYVLANPPFNDKLWGADRTKGDARWVYGLAPENDANYTWLQNFLYHLDSEGAAGIVLANGSMTTSQSANLEIRKGMIDKGNVVDCMVALPPQLFFTTQIPACLWFMRKGRTTNKVLFIDARKMGTMLDRVLRKLTDEDIKKIADIYHNWRKGKDYEDIQGFCAEVDRDTIAENDYVLAPGRYVGIEEAEDDGIPFEEKMTELTEKLYAQMKESLKLDEVIKKNLEELGYGE</sequence>
<dbReference type="REBASE" id="272900">
    <property type="entry name" value="M.Csp901ORF9840P"/>
</dbReference>
<proteinExistence type="inferred from homology"/>
<dbReference type="InterPro" id="IPR038333">
    <property type="entry name" value="T1MK-like_N_sf"/>
</dbReference>
<feature type="domain" description="N6 adenine-specific DNA methyltransferase N-terminal" evidence="9">
    <location>
        <begin position="12"/>
        <end position="154"/>
    </location>
</feature>
<dbReference type="GO" id="GO:0008170">
    <property type="term" value="F:N-methyltransferase activity"/>
    <property type="evidence" value="ECO:0007669"/>
    <property type="project" value="InterPro"/>
</dbReference>
<evidence type="ECO:0000256" key="1">
    <source>
        <dbReference type="ARBA" id="ARBA00006594"/>
    </source>
</evidence>
<evidence type="ECO:0000256" key="4">
    <source>
        <dbReference type="ARBA" id="ARBA00022679"/>
    </source>
</evidence>
<dbReference type="InterPro" id="IPR052916">
    <property type="entry name" value="Type-I_RE_MTase_Subunit"/>
</dbReference>
<dbReference type="Proteomes" id="UP000266301">
    <property type="component" value="Chromosome"/>
</dbReference>
<dbReference type="RefSeq" id="WP_119973143.1">
    <property type="nucleotide sequence ID" value="NZ_CP032416.1"/>
</dbReference>
<dbReference type="OrthoDB" id="9814572at2"/>
<dbReference type="EMBL" id="CP032416">
    <property type="protein sequence ID" value="AYD40810.1"/>
    <property type="molecule type" value="Genomic_DNA"/>
</dbReference>
<keyword evidence="4 10" id="KW-0808">Transferase</keyword>
<dbReference type="PANTHER" id="PTHR42998:SF1">
    <property type="entry name" value="TYPE I RESTRICTION ENZYME HINDI METHYLASE SUBUNIT"/>
    <property type="match status" value="1"/>
</dbReference>
<evidence type="ECO:0000256" key="7">
    <source>
        <dbReference type="ARBA" id="ARBA00047942"/>
    </source>
</evidence>
<evidence type="ECO:0000256" key="6">
    <source>
        <dbReference type="ARBA" id="ARBA00022747"/>
    </source>
</evidence>
<evidence type="ECO:0000313" key="11">
    <source>
        <dbReference type="Proteomes" id="UP000266301"/>
    </source>
</evidence>
<keyword evidence="6" id="KW-0680">Restriction system</keyword>
<evidence type="ECO:0000256" key="3">
    <source>
        <dbReference type="ARBA" id="ARBA00022603"/>
    </source>
</evidence>
<keyword evidence="3 10" id="KW-0489">Methyltransferase</keyword>
<reference evidence="10 11" key="1">
    <citation type="journal article" date="2019" name="Int. J. Syst. Evol. Microbiol.">
        <title>Clostridium fermenticellae sp. nov., isolated from the mud in a fermentation cellar for the production of the Chinese liquor, baijiu.</title>
        <authorList>
            <person name="Xu P.X."/>
            <person name="Chai L.J."/>
            <person name="Qiu T."/>
            <person name="Zhang X.J."/>
            <person name="Lu Z.M."/>
            <person name="Xiao C."/>
            <person name="Wang S.T."/>
            <person name="Shen C.H."/>
            <person name="Shi J.S."/>
            <person name="Xu Z.H."/>
        </authorList>
    </citation>
    <scope>NUCLEOTIDE SEQUENCE [LARGE SCALE GENOMIC DNA]</scope>
    <source>
        <strain evidence="10 11">JN500901</strain>
    </source>
</reference>
<dbReference type="SUPFAM" id="SSF53335">
    <property type="entry name" value="S-adenosyl-L-methionine-dependent methyltransferases"/>
    <property type="match status" value="1"/>
</dbReference>
<dbReference type="Gene3D" id="3.40.50.150">
    <property type="entry name" value="Vaccinia Virus protein VP39"/>
    <property type="match status" value="1"/>
</dbReference>
<evidence type="ECO:0000256" key="2">
    <source>
        <dbReference type="ARBA" id="ARBA00011900"/>
    </source>
</evidence>
<dbReference type="PRINTS" id="PR00507">
    <property type="entry name" value="N12N6MTFRASE"/>
</dbReference>
<keyword evidence="11" id="KW-1185">Reference proteome</keyword>
<dbReference type="Pfam" id="PF02384">
    <property type="entry name" value="N6_Mtase"/>
    <property type="match status" value="1"/>
</dbReference>
<dbReference type="Pfam" id="PF12161">
    <property type="entry name" value="HsdM_N"/>
    <property type="match status" value="1"/>
</dbReference>
<dbReference type="PANTHER" id="PTHR42998">
    <property type="entry name" value="TYPE I RESTRICTION ENZYME HINDVIIP M PROTEIN-RELATED"/>
    <property type="match status" value="1"/>
</dbReference>
<feature type="domain" description="DNA methylase adenine-specific" evidence="8">
    <location>
        <begin position="167"/>
        <end position="475"/>
    </location>
</feature>
<evidence type="ECO:0000259" key="9">
    <source>
        <dbReference type="Pfam" id="PF12161"/>
    </source>
</evidence>
<dbReference type="Gene3D" id="1.20.1260.30">
    <property type="match status" value="1"/>
</dbReference>
<dbReference type="EC" id="2.1.1.72" evidence="2"/>
<accession>A0A386H576</accession>
<comment type="similarity">
    <text evidence="1">Belongs to the N(4)/N(6)-methyltransferase family.</text>
</comment>
<dbReference type="GO" id="GO:0009007">
    <property type="term" value="F:site-specific DNA-methyltransferase (adenine-specific) activity"/>
    <property type="evidence" value="ECO:0007669"/>
    <property type="project" value="UniProtKB-EC"/>
</dbReference>
<organism evidence="10 11">
    <name type="scientific">Clostridium fermenticellae</name>
    <dbReference type="NCBI Taxonomy" id="2068654"/>
    <lineage>
        <taxon>Bacteria</taxon>
        <taxon>Bacillati</taxon>
        <taxon>Bacillota</taxon>
        <taxon>Clostridia</taxon>
        <taxon>Eubacteriales</taxon>
        <taxon>Clostridiaceae</taxon>
        <taxon>Clostridium</taxon>
    </lineage>
</organism>
<comment type="catalytic activity">
    <reaction evidence="7">
        <text>a 2'-deoxyadenosine in DNA + S-adenosyl-L-methionine = an N(6)-methyl-2'-deoxyadenosine in DNA + S-adenosyl-L-homocysteine + H(+)</text>
        <dbReference type="Rhea" id="RHEA:15197"/>
        <dbReference type="Rhea" id="RHEA-COMP:12418"/>
        <dbReference type="Rhea" id="RHEA-COMP:12419"/>
        <dbReference type="ChEBI" id="CHEBI:15378"/>
        <dbReference type="ChEBI" id="CHEBI:57856"/>
        <dbReference type="ChEBI" id="CHEBI:59789"/>
        <dbReference type="ChEBI" id="CHEBI:90615"/>
        <dbReference type="ChEBI" id="CHEBI:90616"/>
        <dbReference type="EC" id="2.1.1.72"/>
    </reaction>
</comment>
<keyword evidence="5" id="KW-0949">S-adenosyl-L-methionine</keyword>
<protein>
    <recommendedName>
        <fullName evidence="2">site-specific DNA-methyltransferase (adenine-specific)</fullName>
        <ecNumber evidence="2">2.1.1.72</ecNumber>
    </recommendedName>
</protein>
<dbReference type="GO" id="GO:0032259">
    <property type="term" value="P:methylation"/>
    <property type="evidence" value="ECO:0007669"/>
    <property type="project" value="UniProtKB-KW"/>
</dbReference>
<dbReference type="InterPro" id="IPR022749">
    <property type="entry name" value="D12N6_MeTrfase_N"/>
</dbReference>
<evidence type="ECO:0000256" key="5">
    <source>
        <dbReference type="ARBA" id="ARBA00022691"/>
    </source>
</evidence>